<feature type="compositionally biased region" description="Polar residues" evidence="1">
    <location>
        <begin position="104"/>
        <end position="132"/>
    </location>
</feature>
<dbReference type="EMBL" id="LAVV01000879">
    <property type="protein sequence ID" value="KNZ63988.1"/>
    <property type="molecule type" value="Genomic_DNA"/>
</dbReference>
<dbReference type="AlphaFoldDB" id="A0A0L6VTF6"/>
<dbReference type="OrthoDB" id="2518793at2759"/>
<feature type="region of interest" description="Disordered" evidence="1">
    <location>
        <begin position="48"/>
        <end position="165"/>
    </location>
</feature>
<accession>A0A0L6VTF6</accession>
<evidence type="ECO:0000313" key="2">
    <source>
        <dbReference type="EMBL" id="KNZ63988.1"/>
    </source>
</evidence>
<reference evidence="2 3" key="1">
    <citation type="submission" date="2015-08" db="EMBL/GenBank/DDBJ databases">
        <title>Next Generation Sequencing and Analysis of the Genome of Puccinia sorghi L Schw, the Causal Agent of Maize Common Rust.</title>
        <authorList>
            <person name="Rochi L."/>
            <person name="Burguener G."/>
            <person name="Darino M."/>
            <person name="Turjanski A."/>
            <person name="Kreff E."/>
            <person name="Dieguez M.J."/>
            <person name="Sacco F."/>
        </authorList>
    </citation>
    <scope>NUCLEOTIDE SEQUENCE [LARGE SCALE GENOMIC DNA]</scope>
    <source>
        <strain evidence="2 3">RO10H11247</strain>
    </source>
</reference>
<comment type="caution">
    <text evidence="2">The sequence shown here is derived from an EMBL/GenBank/DDBJ whole genome shotgun (WGS) entry which is preliminary data.</text>
</comment>
<evidence type="ECO:0000313" key="3">
    <source>
        <dbReference type="Proteomes" id="UP000037035"/>
    </source>
</evidence>
<feature type="compositionally biased region" description="Polar residues" evidence="1">
    <location>
        <begin position="86"/>
        <end position="97"/>
    </location>
</feature>
<protein>
    <submittedName>
        <fullName evidence="2">Uncharacterized protein</fullName>
    </submittedName>
</protein>
<sequence>MPNTAMTYTASKLRLPKSIKKDCDTMIQHIEELCREYQKTKELPMEECLSVKPKTDPTITHPSTSTPRLPQNDDENTNRMEIDPVPSSQNNDTSSTSHKIDRQSVASNNPPSETANNYQNSQPSATNQTNEQTSRRHSARLANVINPESSPNEPPPPFHTTQSNS</sequence>
<evidence type="ECO:0000256" key="1">
    <source>
        <dbReference type="SAM" id="MobiDB-lite"/>
    </source>
</evidence>
<feature type="compositionally biased region" description="Polar residues" evidence="1">
    <location>
        <begin position="57"/>
        <end position="69"/>
    </location>
</feature>
<organism evidence="2 3">
    <name type="scientific">Puccinia sorghi</name>
    <dbReference type="NCBI Taxonomy" id="27349"/>
    <lineage>
        <taxon>Eukaryota</taxon>
        <taxon>Fungi</taxon>
        <taxon>Dikarya</taxon>
        <taxon>Basidiomycota</taxon>
        <taxon>Pucciniomycotina</taxon>
        <taxon>Pucciniomycetes</taxon>
        <taxon>Pucciniales</taxon>
        <taxon>Pucciniaceae</taxon>
        <taxon>Puccinia</taxon>
    </lineage>
</organism>
<name>A0A0L6VTF6_9BASI</name>
<proteinExistence type="predicted"/>
<gene>
    <name evidence="2" type="ORF">VP01_10792g1</name>
</gene>
<dbReference type="VEuPathDB" id="FungiDB:VP01_10792g1"/>
<dbReference type="Proteomes" id="UP000037035">
    <property type="component" value="Unassembled WGS sequence"/>
</dbReference>
<keyword evidence="3" id="KW-1185">Reference proteome</keyword>